<reference evidence="1" key="1">
    <citation type="submission" date="2021-08" db="EMBL/GenBank/DDBJ databases">
        <title>WGS assembly of Ceratopteris richardii.</title>
        <authorList>
            <person name="Marchant D.B."/>
            <person name="Chen G."/>
            <person name="Jenkins J."/>
            <person name="Shu S."/>
            <person name="Leebens-Mack J."/>
            <person name="Grimwood J."/>
            <person name="Schmutz J."/>
            <person name="Soltis P."/>
            <person name="Soltis D."/>
            <person name="Chen Z.-H."/>
        </authorList>
    </citation>
    <scope>NUCLEOTIDE SEQUENCE</scope>
    <source>
        <strain evidence="1">Whitten #5841</strain>
        <tissue evidence="1">Leaf</tissue>
    </source>
</reference>
<protein>
    <submittedName>
        <fullName evidence="1">Uncharacterized protein</fullName>
    </submittedName>
</protein>
<sequence>MEGTLVAYRDMHPRLPNAMKKIMMLSSLVDMILMRRLMKMIQIFLFQICPALKMMTKRIPKGVCIHVKKSCYVALLT</sequence>
<evidence type="ECO:0000313" key="1">
    <source>
        <dbReference type="EMBL" id="KAH7414995.1"/>
    </source>
</evidence>
<accession>A0A8T2TA23</accession>
<proteinExistence type="predicted"/>
<evidence type="ECO:0000313" key="2">
    <source>
        <dbReference type="Proteomes" id="UP000825935"/>
    </source>
</evidence>
<name>A0A8T2TA23_CERRI</name>
<comment type="caution">
    <text evidence="1">The sequence shown here is derived from an EMBL/GenBank/DDBJ whole genome shotgun (WGS) entry which is preliminary data.</text>
</comment>
<organism evidence="1 2">
    <name type="scientific">Ceratopteris richardii</name>
    <name type="common">Triangle waterfern</name>
    <dbReference type="NCBI Taxonomy" id="49495"/>
    <lineage>
        <taxon>Eukaryota</taxon>
        <taxon>Viridiplantae</taxon>
        <taxon>Streptophyta</taxon>
        <taxon>Embryophyta</taxon>
        <taxon>Tracheophyta</taxon>
        <taxon>Polypodiopsida</taxon>
        <taxon>Polypodiidae</taxon>
        <taxon>Polypodiales</taxon>
        <taxon>Pteridineae</taxon>
        <taxon>Pteridaceae</taxon>
        <taxon>Parkerioideae</taxon>
        <taxon>Ceratopteris</taxon>
    </lineage>
</organism>
<keyword evidence="2" id="KW-1185">Reference proteome</keyword>
<dbReference type="AlphaFoldDB" id="A0A8T2TA23"/>
<dbReference type="EMBL" id="CM035419">
    <property type="protein sequence ID" value="KAH7414995.1"/>
    <property type="molecule type" value="Genomic_DNA"/>
</dbReference>
<dbReference type="Proteomes" id="UP000825935">
    <property type="component" value="Chromosome 14"/>
</dbReference>
<gene>
    <name evidence="1" type="ORF">KP509_14G022500</name>
</gene>